<evidence type="ECO:0000256" key="10">
    <source>
        <dbReference type="HAMAP-Rule" id="MF_00033"/>
    </source>
</evidence>
<dbReference type="InterPro" id="IPR007235">
    <property type="entry name" value="Glyco_trans_28_C"/>
</dbReference>
<protein>
    <recommendedName>
        <fullName evidence="10">UDP-N-acetylglucosamine--N-acetylmuramyl-(pentapeptide) pyrophosphoryl-undecaprenol N-acetylglucosamine transferase</fullName>
        <ecNumber evidence="10">2.4.1.227</ecNumber>
    </recommendedName>
    <alternativeName>
        <fullName evidence="10">Undecaprenyl-PP-MurNAc-pentapeptide-UDPGlcNAc GlcNAc transferase</fullName>
    </alternativeName>
</protein>
<dbReference type="GO" id="GO:0008360">
    <property type="term" value="P:regulation of cell shape"/>
    <property type="evidence" value="ECO:0007669"/>
    <property type="project" value="UniProtKB-KW"/>
</dbReference>
<comment type="function">
    <text evidence="10">Cell wall formation. Catalyzes the transfer of a GlcNAc subunit on undecaprenyl-pyrophosphoryl-MurNAc-pentapeptide (lipid intermediate I) to form undecaprenyl-pyrophosphoryl-MurNAc-(pentapeptide)GlcNAc (lipid intermediate II).</text>
</comment>
<dbReference type="Gene3D" id="3.40.50.2000">
    <property type="entry name" value="Glycogen Phosphorylase B"/>
    <property type="match status" value="2"/>
</dbReference>
<comment type="similarity">
    <text evidence="10">Belongs to the glycosyltransferase 28 family. MurG subfamily.</text>
</comment>
<organism evidence="14 15">
    <name type="scientific">Candidatus Daviesbacteria bacterium RIFCSPLOWO2_02_FULL_36_7</name>
    <dbReference type="NCBI Taxonomy" id="1797792"/>
    <lineage>
        <taxon>Bacteria</taxon>
        <taxon>Candidatus Daviesiibacteriota</taxon>
    </lineage>
</organism>
<feature type="domain" description="Glycosyltransferase family 28 N-terminal" evidence="12">
    <location>
        <begin position="6"/>
        <end position="145"/>
    </location>
</feature>
<dbReference type="Pfam" id="PF03033">
    <property type="entry name" value="Glyco_transf_28"/>
    <property type="match status" value="1"/>
</dbReference>
<keyword evidence="3 10" id="KW-0328">Glycosyltransferase</keyword>
<evidence type="ECO:0000256" key="3">
    <source>
        <dbReference type="ARBA" id="ARBA00022676"/>
    </source>
</evidence>
<comment type="caution">
    <text evidence="14">The sequence shown here is derived from an EMBL/GenBank/DDBJ whole genome shotgun (WGS) entry which is preliminary data.</text>
</comment>
<feature type="domain" description="Glycosyl transferase family 28 C-terminal" evidence="13">
    <location>
        <begin position="181"/>
        <end position="345"/>
    </location>
</feature>
<proteinExistence type="inferred from homology"/>
<comment type="subcellular location">
    <subcellularLocation>
        <location evidence="10">Cell membrane</location>
        <topology evidence="10">Peripheral membrane protein</topology>
        <orientation evidence="10">Cytoplasmic side</orientation>
    </subcellularLocation>
</comment>
<dbReference type="GO" id="GO:0071555">
    <property type="term" value="P:cell wall organization"/>
    <property type="evidence" value="ECO:0007669"/>
    <property type="project" value="UniProtKB-KW"/>
</dbReference>
<dbReference type="Proteomes" id="UP000178859">
    <property type="component" value="Unassembled WGS sequence"/>
</dbReference>
<feature type="binding site" evidence="10">
    <location>
        <position position="165"/>
    </location>
    <ligand>
        <name>UDP-N-acetyl-alpha-D-glucosamine</name>
        <dbReference type="ChEBI" id="CHEBI:57705"/>
    </ligand>
</feature>
<dbReference type="InterPro" id="IPR006009">
    <property type="entry name" value="GlcNAc_MurG"/>
</dbReference>
<comment type="pathway">
    <text evidence="10">Cell wall biogenesis; peptidoglycan biosynthesis.</text>
</comment>
<sequence>MKILVTGAHFTPALATIEELKKINGVEVVYVGRKTTLEGDNAQSVESEILPSKGIKFIPLVTGRLQRSFTIYTIPSLLKIPIGLIQSFFIVLSEKPDVVLSFGGYVAVPIVFISWLFSIPIMIHEQTLVSGLANKISSWFADKIAVSFSGIFNKEKFILTGNPIREIVMKTKSKKEAVLPTILITGGNQGSHVINLAVEQCLERLTRIAGVIHVTGDNRFKDYERLQSNKNNNYTVCKWIDKGWGDVLLQADFVVSRAGINTLTELAFLGKPALVVPIPYLYQDEQNKNAKYFENLGLARILPQSKLSGETLFKEIKLMLNNLDDLKIKAEQARKVIIPDAAKRLALETVLLYVEKKKI</sequence>
<accession>A0A1F5MH20</accession>
<evidence type="ECO:0000313" key="14">
    <source>
        <dbReference type="EMBL" id="OGE64655.1"/>
    </source>
</evidence>
<evidence type="ECO:0000313" key="15">
    <source>
        <dbReference type="Proteomes" id="UP000178859"/>
    </source>
</evidence>
<keyword evidence="11" id="KW-1133">Transmembrane helix</keyword>
<dbReference type="GO" id="GO:0009252">
    <property type="term" value="P:peptidoglycan biosynthetic process"/>
    <property type="evidence" value="ECO:0007669"/>
    <property type="project" value="UniProtKB-UniRule"/>
</dbReference>
<dbReference type="AlphaFoldDB" id="A0A1F5MH20"/>
<feature type="transmembrane region" description="Helical" evidence="11">
    <location>
        <begin position="69"/>
        <end position="91"/>
    </location>
</feature>
<evidence type="ECO:0000256" key="7">
    <source>
        <dbReference type="ARBA" id="ARBA00023136"/>
    </source>
</evidence>
<evidence type="ECO:0000256" key="2">
    <source>
        <dbReference type="ARBA" id="ARBA00022618"/>
    </source>
</evidence>
<dbReference type="EMBL" id="MFDT01000049">
    <property type="protein sequence ID" value="OGE64655.1"/>
    <property type="molecule type" value="Genomic_DNA"/>
</dbReference>
<dbReference type="CDD" id="cd03785">
    <property type="entry name" value="GT28_MurG"/>
    <property type="match status" value="1"/>
</dbReference>
<evidence type="ECO:0000259" key="13">
    <source>
        <dbReference type="Pfam" id="PF04101"/>
    </source>
</evidence>
<evidence type="ECO:0000256" key="6">
    <source>
        <dbReference type="ARBA" id="ARBA00022984"/>
    </source>
</evidence>
<dbReference type="InterPro" id="IPR004276">
    <property type="entry name" value="GlycoTrans_28_N"/>
</dbReference>
<evidence type="ECO:0000256" key="5">
    <source>
        <dbReference type="ARBA" id="ARBA00022960"/>
    </source>
</evidence>
<name>A0A1F5MH20_9BACT</name>
<dbReference type="HAMAP" id="MF_00033">
    <property type="entry name" value="MurG"/>
    <property type="match status" value="1"/>
</dbReference>
<keyword evidence="9 10" id="KW-0961">Cell wall biogenesis/degradation</keyword>
<evidence type="ECO:0000256" key="1">
    <source>
        <dbReference type="ARBA" id="ARBA00022475"/>
    </source>
</evidence>
<dbReference type="GO" id="GO:0051991">
    <property type="term" value="F:UDP-N-acetyl-D-glucosamine:N-acetylmuramoyl-L-alanyl-D-glutamyl-meso-2,6-diaminopimelyl-D-alanyl-D-alanine-diphosphoundecaprenol 4-beta-N-acetylglucosaminlytransferase activity"/>
    <property type="evidence" value="ECO:0007669"/>
    <property type="project" value="RHEA"/>
</dbReference>
<keyword evidence="2 10" id="KW-0132">Cell division</keyword>
<dbReference type="Pfam" id="PF04101">
    <property type="entry name" value="Glyco_tran_28_C"/>
    <property type="match status" value="1"/>
</dbReference>
<keyword evidence="1 10" id="KW-1003">Cell membrane</keyword>
<comment type="caution">
    <text evidence="10">Lacks conserved residue(s) required for the propagation of feature annotation.</text>
</comment>
<dbReference type="GO" id="GO:0005886">
    <property type="term" value="C:plasma membrane"/>
    <property type="evidence" value="ECO:0007669"/>
    <property type="project" value="UniProtKB-SubCell"/>
</dbReference>
<dbReference type="EC" id="2.4.1.227" evidence="10"/>
<keyword evidence="4 10" id="KW-0808">Transferase</keyword>
<feature type="transmembrane region" description="Helical" evidence="11">
    <location>
        <begin position="98"/>
        <end position="117"/>
    </location>
</feature>
<keyword evidence="11" id="KW-0812">Transmembrane</keyword>
<keyword evidence="6 10" id="KW-0573">Peptidoglycan synthesis</keyword>
<dbReference type="GO" id="GO:0005975">
    <property type="term" value="P:carbohydrate metabolic process"/>
    <property type="evidence" value="ECO:0007669"/>
    <property type="project" value="InterPro"/>
</dbReference>
<dbReference type="PANTHER" id="PTHR21015">
    <property type="entry name" value="UDP-N-ACETYLGLUCOSAMINE--N-ACETYLMURAMYL-(PENTAPEPTIDE) PYROPHOSPHORYL-UNDECAPRENOL N-ACETYLGLUCOSAMINE TRANSFERASE 1"/>
    <property type="match status" value="1"/>
</dbReference>
<evidence type="ECO:0000256" key="8">
    <source>
        <dbReference type="ARBA" id="ARBA00023306"/>
    </source>
</evidence>
<dbReference type="GO" id="GO:0050511">
    <property type="term" value="F:undecaprenyldiphospho-muramoylpentapeptide beta-N-acetylglucosaminyltransferase activity"/>
    <property type="evidence" value="ECO:0007669"/>
    <property type="project" value="UniProtKB-UniRule"/>
</dbReference>
<dbReference type="GO" id="GO:0051301">
    <property type="term" value="P:cell division"/>
    <property type="evidence" value="ECO:0007669"/>
    <property type="project" value="UniProtKB-KW"/>
</dbReference>
<keyword evidence="5 10" id="KW-0133">Cell shape</keyword>
<evidence type="ECO:0000256" key="4">
    <source>
        <dbReference type="ARBA" id="ARBA00022679"/>
    </source>
</evidence>
<evidence type="ECO:0000259" key="12">
    <source>
        <dbReference type="Pfam" id="PF03033"/>
    </source>
</evidence>
<dbReference type="SUPFAM" id="SSF53756">
    <property type="entry name" value="UDP-Glycosyltransferase/glycogen phosphorylase"/>
    <property type="match status" value="1"/>
</dbReference>
<keyword evidence="7 10" id="KW-0472">Membrane</keyword>
<reference evidence="14 15" key="1">
    <citation type="journal article" date="2016" name="Nat. Commun.">
        <title>Thousands of microbial genomes shed light on interconnected biogeochemical processes in an aquifer system.</title>
        <authorList>
            <person name="Anantharaman K."/>
            <person name="Brown C.T."/>
            <person name="Hug L.A."/>
            <person name="Sharon I."/>
            <person name="Castelle C.J."/>
            <person name="Probst A.J."/>
            <person name="Thomas B.C."/>
            <person name="Singh A."/>
            <person name="Wilkins M.J."/>
            <person name="Karaoz U."/>
            <person name="Brodie E.L."/>
            <person name="Williams K.H."/>
            <person name="Hubbard S.S."/>
            <person name="Banfield J.F."/>
        </authorList>
    </citation>
    <scope>NUCLEOTIDE SEQUENCE [LARGE SCALE GENOMIC DNA]</scope>
</reference>
<keyword evidence="8 10" id="KW-0131">Cell cycle</keyword>
<evidence type="ECO:0000256" key="9">
    <source>
        <dbReference type="ARBA" id="ARBA00023316"/>
    </source>
</evidence>
<feature type="binding site" evidence="10">
    <location>
        <position position="286"/>
    </location>
    <ligand>
        <name>UDP-N-acetyl-alpha-D-glucosamine</name>
        <dbReference type="ChEBI" id="CHEBI:57705"/>
    </ligand>
</feature>
<comment type="catalytic activity">
    <reaction evidence="10">
        <text>di-trans,octa-cis-undecaprenyl diphospho-N-acetyl-alpha-D-muramoyl-L-alanyl-D-glutamyl-meso-2,6-diaminopimeloyl-D-alanyl-D-alanine + UDP-N-acetyl-alpha-D-glucosamine = di-trans,octa-cis-undecaprenyl diphospho-[N-acetyl-alpha-D-glucosaminyl-(1-&gt;4)]-N-acetyl-alpha-D-muramoyl-L-alanyl-D-glutamyl-meso-2,6-diaminopimeloyl-D-alanyl-D-alanine + UDP + H(+)</text>
        <dbReference type="Rhea" id="RHEA:31227"/>
        <dbReference type="ChEBI" id="CHEBI:15378"/>
        <dbReference type="ChEBI" id="CHEBI:57705"/>
        <dbReference type="ChEBI" id="CHEBI:58223"/>
        <dbReference type="ChEBI" id="CHEBI:61387"/>
        <dbReference type="ChEBI" id="CHEBI:61388"/>
        <dbReference type="EC" id="2.4.1.227"/>
    </reaction>
</comment>
<gene>
    <name evidence="10" type="primary">murG</name>
    <name evidence="14" type="ORF">A3I48_00660</name>
</gene>
<dbReference type="UniPathway" id="UPA00219"/>
<evidence type="ECO:0000256" key="11">
    <source>
        <dbReference type="SAM" id="Phobius"/>
    </source>
</evidence>
<dbReference type="PANTHER" id="PTHR21015:SF22">
    <property type="entry name" value="GLYCOSYLTRANSFERASE"/>
    <property type="match status" value="1"/>
</dbReference>